<dbReference type="Proteomes" id="UP000502823">
    <property type="component" value="Unassembled WGS sequence"/>
</dbReference>
<dbReference type="InterPro" id="IPR008979">
    <property type="entry name" value="Galactose-bd-like_sf"/>
</dbReference>
<dbReference type="PANTHER" id="PTHR10066">
    <property type="entry name" value="BETA-GLUCURONIDASE"/>
    <property type="match status" value="1"/>
</dbReference>
<evidence type="ECO:0000256" key="8">
    <source>
        <dbReference type="ARBA" id="ARBA00022801"/>
    </source>
</evidence>
<dbReference type="FunFam" id="2.60.120.260:FF:000027">
    <property type="entry name" value="Beta-glucuronidase"/>
    <property type="match status" value="1"/>
</dbReference>
<dbReference type="Pfam" id="PF02837">
    <property type="entry name" value="Glyco_hydro_2_N"/>
    <property type="match status" value="1"/>
</dbReference>
<protein>
    <recommendedName>
        <fullName evidence="6">Beta-glucuronidase</fullName>
        <ecNumber evidence="5">3.2.1.31</ecNumber>
    </recommendedName>
</protein>
<dbReference type="FunFam" id="2.60.40.10:FF:000628">
    <property type="entry name" value="Beta-glucuronidase"/>
    <property type="match status" value="1"/>
</dbReference>
<dbReference type="FunFam" id="3.20.20.80:FF:000029">
    <property type="entry name" value="Beta-glucuronidase"/>
    <property type="match status" value="1"/>
</dbReference>
<dbReference type="Gene3D" id="2.60.120.260">
    <property type="entry name" value="Galactose-binding domain-like"/>
    <property type="match status" value="1"/>
</dbReference>
<keyword evidence="8" id="KW-0378">Hydrolase</keyword>
<dbReference type="SUPFAM" id="SSF49303">
    <property type="entry name" value="beta-Galactosidase/glucuronidase domain"/>
    <property type="match status" value="1"/>
</dbReference>
<dbReference type="GO" id="GO:0004566">
    <property type="term" value="F:beta-glucuronidase activity"/>
    <property type="evidence" value="ECO:0007669"/>
    <property type="project" value="UniProtKB-EC"/>
</dbReference>
<dbReference type="InterPro" id="IPR013783">
    <property type="entry name" value="Ig-like_fold"/>
</dbReference>
<comment type="subunit">
    <text evidence="4">Homotetramer.</text>
</comment>
<dbReference type="GO" id="GO:0005764">
    <property type="term" value="C:lysosome"/>
    <property type="evidence" value="ECO:0007669"/>
    <property type="project" value="UniProtKB-SubCell"/>
</dbReference>
<evidence type="ECO:0000256" key="9">
    <source>
        <dbReference type="ARBA" id="ARBA00023180"/>
    </source>
</evidence>
<evidence type="ECO:0000256" key="10">
    <source>
        <dbReference type="ARBA" id="ARBA00023228"/>
    </source>
</evidence>
<sequence length="744" mass="85151">MAFVSESTEQYTSNFITEMGFWLILLTLGTVLHTSICGMLYPRESESREVVLLDGIWKFRVSPTEDQEKGFAEKWFSTNFEEWMQMPVPSSYNDVTVNATVRDFVGWAWYQHEFYPPKRWWVDEQRVVLRFGSVHYTAVVWVNGKKACEHSGGHLPFEADITQLLLYGIANLVTVAVNNTLNLTTLPQGYVQHPNDTARYPPGYVLFHHDFDFFNYAGIHRPVYLYTTPQIYIDDITVITDTDQDAGIIKYIVEYKNKQVDLPSTPQCTVTVFEQNGKKVTSVKGVTGKIHIPKANFWWPYLTNPHPGYLYTLKVSLGSKRIQGEDVYRLPVGVRKVTWNATTFFINNIPTHIRGFGKHEDSNLRGKGLDYPILIRDYNLITWLGANAYRTSHYPYAEEALDMADAVGIMIIAESPACTIDYFTDELLEKHKEVMTEMVRRDKNRPSIVMWSLGNEPKSFRNESREYFSALVNHTKSLDPTRAVTFVTSQTADKDQAVQFMDIVCVNRYPAWYSDSGQTDLIQLQVKNELIAWHLKFNKPVLVTEYGAGSVIGMHMTPSSMWTEDYQVITLKEHFKAFDTLYKEGFLIGEMIWNFADFATPQEYTRPGGCKKGLFTRERQPKMAAHITRWRYWTLAHNSVNVTLPDDLLFVAMVAIVAVFCVRKEPHALSTGSLLQRLAAEGADNQSLTTLQALVREPLIPLKGIAVGTERIANYLVHDMSKTISEQVHNMLQFSILPYGTCHK</sequence>
<keyword evidence="9" id="KW-0325">Glycoprotein</keyword>
<keyword evidence="12" id="KW-0812">Transmembrane</keyword>
<dbReference type="GO" id="GO:0005975">
    <property type="term" value="P:carbohydrate metabolic process"/>
    <property type="evidence" value="ECO:0007669"/>
    <property type="project" value="InterPro"/>
</dbReference>
<dbReference type="Pfam" id="PF00703">
    <property type="entry name" value="Glyco_hydro_2"/>
    <property type="match status" value="1"/>
</dbReference>
<keyword evidence="12" id="KW-0472">Membrane</keyword>
<evidence type="ECO:0000313" key="17">
    <source>
        <dbReference type="Proteomes" id="UP000502823"/>
    </source>
</evidence>
<evidence type="ECO:0000256" key="1">
    <source>
        <dbReference type="ARBA" id="ARBA00003025"/>
    </source>
</evidence>
<comment type="subcellular location">
    <subcellularLocation>
        <location evidence="2">Lysosome</location>
    </subcellularLocation>
</comment>
<comment type="function">
    <text evidence="1">Plays an important role in the degradation of dermatan and keratan sulfates.</text>
</comment>
<dbReference type="InParanoid" id="A0A6L2Q750"/>
<keyword evidence="17" id="KW-1185">Reference proteome</keyword>
<evidence type="ECO:0000256" key="5">
    <source>
        <dbReference type="ARBA" id="ARBA00012761"/>
    </source>
</evidence>
<dbReference type="InterPro" id="IPR023232">
    <property type="entry name" value="Glyco_hydro_2_AS"/>
</dbReference>
<dbReference type="Pfam" id="PF02836">
    <property type="entry name" value="Glyco_hydro_2_C"/>
    <property type="match status" value="1"/>
</dbReference>
<dbReference type="PROSITE" id="PS00608">
    <property type="entry name" value="GLYCOSYL_HYDROL_F2_2"/>
    <property type="match status" value="1"/>
</dbReference>
<comment type="caution">
    <text evidence="16">The sequence shown here is derived from an EMBL/GenBank/DDBJ whole genome shotgun (WGS) entry which is preliminary data.</text>
</comment>
<evidence type="ECO:0000256" key="2">
    <source>
        <dbReference type="ARBA" id="ARBA00004371"/>
    </source>
</evidence>
<organism evidence="16 17">
    <name type="scientific">Coptotermes formosanus</name>
    <name type="common">Formosan subterranean termite</name>
    <dbReference type="NCBI Taxonomy" id="36987"/>
    <lineage>
        <taxon>Eukaryota</taxon>
        <taxon>Metazoa</taxon>
        <taxon>Ecdysozoa</taxon>
        <taxon>Arthropoda</taxon>
        <taxon>Hexapoda</taxon>
        <taxon>Insecta</taxon>
        <taxon>Pterygota</taxon>
        <taxon>Neoptera</taxon>
        <taxon>Polyneoptera</taxon>
        <taxon>Dictyoptera</taxon>
        <taxon>Blattodea</taxon>
        <taxon>Blattoidea</taxon>
        <taxon>Termitoidae</taxon>
        <taxon>Rhinotermitidae</taxon>
        <taxon>Coptotermes</taxon>
    </lineage>
</organism>
<evidence type="ECO:0000256" key="4">
    <source>
        <dbReference type="ARBA" id="ARBA00011881"/>
    </source>
</evidence>
<feature type="domain" description="Glycosyl hydrolases family 2 sugar binding" evidence="15">
    <location>
        <begin position="53"/>
        <end position="229"/>
    </location>
</feature>
<dbReference type="GO" id="GO:0005615">
    <property type="term" value="C:extracellular space"/>
    <property type="evidence" value="ECO:0007669"/>
    <property type="project" value="TreeGrafter"/>
</dbReference>
<dbReference type="EC" id="3.2.1.31" evidence="5"/>
<accession>A0A6L2Q750</accession>
<gene>
    <name evidence="16" type="ORF">Cfor_06029</name>
</gene>
<feature type="domain" description="Glycoside hydrolase family 2 catalytic" evidence="14">
    <location>
        <begin position="342"/>
        <end position="635"/>
    </location>
</feature>
<name>A0A6L2Q750_COPFO</name>
<keyword evidence="12" id="KW-1133">Transmembrane helix</keyword>
<dbReference type="PRINTS" id="PR00132">
    <property type="entry name" value="GLHYDRLASE2"/>
</dbReference>
<evidence type="ECO:0000259" key="15">
    <source>
        <dbReference type="Pfam" id="PF02837"/>
    </source>
</evidence>
<evidence type="ECO:0000256" key="7">
    <source>
        <dbReference type="ARBA" id="ARBA00022729"/>
    </source>
</evidence>
<dbReference type="Gene3D" id="2.60.40.10">
    <property type="entry name" value="Immunoglobulins"/>
    <property type="match status" value="1"/>
</dbReference>
<dbReference type="GO" id="GO:0019391">
    <property type="term" value="P:glucuronoside catabolic process"/>
    <property type="evidence" value="ECO:0007669"/>
    <property type="project" value="TreeGrafter"/>
</dbReference>
<evidence type="ECO:0000256" key="3">
    <source>
        <dbReference type="ARBA" id="ARBA00007401"/>
    </source>
</evidence>
<dbReference type="AlphaFoldDB" id="A0A6L2Q750"/>
<comment type="similarity">
    <text evidence="3">Belongs to the glycosyl hydrolase 2 family.</text>
</comment>
<keyword evidence="11" id="KW-0326">Glycosidase</keyword>
<dbReference type="PANTHER" id="PTHR10066:SF67">
    <property type="entry name" value="BETA-GLUCURONIDASE"/>
    <property type="match status" value="1"/>
</dbReference>
<dbReference type="Gene3D" id="3.20.20.80">
    <property type="entry name" value="Glycosidases"/>
    <property type="match status" value="1"/>
</dbReference>
<evidence type="ECO:0000256" key="11">
    <source>
        <dbReference type="ARBA" id="ARBA00023295"/>
    </source>
</evidence>
<dbReference type="InterPro" id="IPR006101">
    <property type="entry name" value="Glyco_hydro_2"/>
</dbReference>
<dbReference type="InterPro" id="IPR017853">
    <property type="entry name" value="GH"/>
</dbReference>
<dbReference type="GO" id="GO:0030246">
    <property type="term" value="F:carbohydrate binding"/>
    <property type="evidence" value="ECO:0007669"/>
    <property type="project" value="TreeGrafter"/>
</dbReference>
<dbReference type="InterPro" id="IPR006102">
    <property type="entry name" value="Ig-like_GH2"/>
</dbReference>
<feature type="domain" description="Glycoside hydrolase family 2 immunoglobulin-like beta-sandwich" evidence="13">
    <location>
        <begin position="231"/>
        <end position="335"/>
    </location>
</feature>
<evidence type="ECO:0000259" key="13">
    <source>
        <dbReference type="Pfam" id="PF00703"/>
    </source>
</evidence>
<evidence type="ECO:0000313" key="16">
    <source>
        <dbReference type="EMBL" id="GFG40751.1"/>
    </source>
</evidence>
<evidence type="ECO:0000259" key="14">
    <source>
        <dbReference type="Pfam" id="PF02836"/>
    </source>
</evidence>
<dbReference type="SUPFAM" id="SSF51445">
    <property type="entry name" value="(Trans)glycosidases"/>
    <property type="match status" value="1"/>
</dbReference>
<keyword evidence="7" id="KW-0732">Signal</keyword>
<dbReference type="InterPro" id="IPR006104">
    <property type="entry name" value="Glyco_hydro_2_N"/>
</dbReference>
<evidence type="ECO:0000256" key="12">
    <source>
        <dbReference type="SAM" id="Phobius"/>
    </source>
</evidence>
<proteinExistence type="inferred from homology"/>
<dbReference type="SUPFAM" id="SSF49785">
    <property type="entry name" value="Galactose-binding domain-like"/>
    <property type="match status" value="1"/>
</dbReference>
<dbReference type="InterPro" id="IPR006103">
    <property type="entry name" value="Glyco_hydro_2_cat"/>
</dbReference>
<keyword evidence="10" id="KW-0458">Lysosome</keyword>
<dbReference type="InterPro" id="IPR036156">
    <property type="entry name" value="Beta-gal/glucu_dom_sf"/>
</dbReference>
<feature type="transmembrane region" description="Helical" evidence="12">
    <location>
        <begin position="20"/>
        <end position="41"/>
    </location>
</feature>
<reference evidence="17" key="1">
    <citation type="submission" date="2020-01" db="EMBL/GenBank/DDBJ databases">
        <title>Draft genome sequence of the Termite Coptotermes fromosanus.</title>
        <authorList>
            <person name="Itakura S."/>
            <person name="Yosikawa Y."/>
            <person name="Umezawa K."/>
        </authorList>
    </citation>
    <scope>NUCLEOTIDE SEQUENCE [LARGE SCALE GENOMIC DNA]</scope>
</reference>
<dbReference type="EMBL" id="BLKM01002586">
    <property type="protein sequence ID" value="GFG40751.1"/>
    <property type="molecule type" value="Genomic_DNA"/>
</dbReference>
<evidence type="ECO:0000256" key="6">
    <source>
        <dbReference type="ARBA" id="ARBA00016205"/>
    </source>
</evidence>
<dbReference type="OrthoDB" id="408532at2759"/>